<sequence>MLTVTYCDHTVSPPQPEPEETTTTTARCERLQWWLGTRIHALCTKFRPKKPGRDSCDSATPARAHLDHGRTITIHTATGRIAIVPISSFARIIPVITVLPHECQSVQASPWPSFRPMTCPRRTMDYIRIESGGIRVSGEAGMGSGPARTGSKSHHA</sequence>
<evidence type="ECO:0000256" key="1">
    <source>
        <dbReference type="SAM" id="MobiDB-lite"/>
    </source>
</evidence>
<dbReference type="Proteomes" id="UP001390339">
    <property type="component" value="Unassembled WGS sequence"/>
</dbReference>
<comment type="caution">
    <text evidence="2">The sequence shown here is derived from an EMBL/GenBank/DDBJ whole genome shotgun (WGS) entry which is preliminary data.</text>
</comment>
<keyword evidence="3" id="KW-1185">Reference proteome</keyword>
<feature type="region of interest" description="Disordered" evidence="1">
    <location>
        <begin position="137"/>
        <end position="156"/>
    </location>
</feature>
<evidence type="ECO:0000313" key="3">
    <source>
        <dbReference type="Proteomes" id="UP001390339"/>
    </source>
</evidence>
<reference evidence="2 3" key="1">
    <citation type="journal article" date="2024" name="IMA Fungus">
        <title>Apiospora arundinis, a panoply of carbohydrate-active enzymes and secondary metabolites.</title>
        <authorList>
            <person name="Sorensen T."/>
            <person name="Petersen C."/>
            <person name="Muurmann A.T."/>
            <person name="Christiansen J.V."/>
            <person name="Brundto M.L."/>
            <person name="Overgaard C.K."/>
            <person name="Boysen A.T."/>
            <person name="Wollenberg R.D."/>
            <person name="Larsen T.O."/>
            <person name="Sorensen J.L."/>
            <person name="Nielsen K.L."/>
            <person name="Sondergaard T.E."/>
        </authorList>
    </citation>
    <scope>NUCLEOTIDE SEQUENCE [LARGE SCALE GENOMIC DNA]</scope>
    <source>
        <strain evidence="2 3">AAU 773</strain>
    </source>
</reference>
<dbReference type="EMBL" id="JAPCWZ010000004">
    <property type="protein sequence ID" value="KAK8869380.1"/>
    <property type="molecule type" value="Genomic_DNA"/>
</dbReference>
<evidence type="ECO:0000313" key="2">
    <source>
        <dbReference type="EMBL" id="KAK8869380.1"/>
    </source>
</evidence>
<feature type="region of interest" description="Disordered" evidence="1">
    <location>
        <begin position="1"/>
        <end position="24"/>
    </location>
</feature>
<organism evidence="2 3">
    <name type="scientific">Apiospora arundinis</name>
    <dbReference type="NCBI Taxonomy" id="335852"/>
    <lineage>
        <taxon>Eukaryota</taxon>
        <taxon>Fungi</taxon>
        <taxon>Dikarya</taxon>
        <taxon>Ascomycota</taxon>
        <taxon>Pezizomycotina</taxon>
        <taxon>Sordariomycetes</taxon>
        <taxon>Xylariomycetidae</taxon>
        <taxon>Amphisphaeriales</taxon>
        <taxon>Apiosporaceae</taxon>
        <taxon>Apiospora</taxon>
    </lineage>
</organism>
<proteinExistence type="predicted"/>
<gene>
    <name evidence="2" type="ORF">PGQ11_007958</name>
</gene>
<name>A0ABR2IX64_9PEZI</name>
<protein>
    <submittedName>
        <fullName evidence="2">Uncharacterized protein</fullName>
    </submittedName>
</protein>
<accession>A0ABR2IX64</accession>